<comment type="caution">
    <text evidence="6">The sequence shown here is derived from an EMBL/GenBank/DDBJ whole genome shotgun (WGS) entry which is preliminary data.</text>
</comment>
<protein>
    <submittedName>
        <fullName evidence="6">Pollen-specific protein SF3</fullName>
    </submittedName>
</protein>
<dbReference type="PANTHER" id="PTHR24206">
    <property type="entry name" value="OS06G0237300 PROTEIN"/>
    <property type="match status" value="1"/>
</dbReference>
<dbReference type="PROSITE" id="PS00478">
    <property type="entry name" value="LIM_DOMAIN_1"/>
    <property type="match status" value="1"/>
</dbReference>
<name>A0A4E0R9H7_FASHE</name>
<keyword evidence="1 4" id="KW-0479">Metal-binding</keyword>
<evidence type="ECO:0000313" key="7">
    <source>
        <dbReference type="Proteomes" id="UP000230066"/>
    </source>
</evidence>
<dbReference type="SUPFAM" id="SSF57716">
    <property type="entry name" value="Glucocorticoid receptor-like (DNA-binding domain)"/>
    <property type="match status" value="2"/>
</dbReference>
<evidence type="ECO:0000256" key="3">
    <source>
        <dbReference type="ARBA" id="ARBA00023038"/>
    </source>
</evidence>
<keyword evidence="3 4" id="KW-0440">LIM domain</keyword>
<keyword evidence="7" id="KW-1185">Reference proteome</keyword>
<dbReference type="Pfam" id="PF00412">
    <property type="entry name" value="LIM"/>
    <property type="match status" value="1"/>
</dbReference>
<dbReference type="AlphaFoldDB" id="A0A4E0R9H7"/>
<evidence type="ECO:0000256" key="2">
    <source>
        <dbReference type="ARBA" id="ARBA00022833"/>
    </source>
</evidence>
<evidence type="ECO:0000313" key="6">
    <source>
        <dbReference type="EMBL" id="THD22894.1"/>
    </source>
</evidence>
<dbReference type="Proteomes" id="UP000230066">
    <property type="component" value="Unassembled WGS sequence"/>
</dbReference>
<dbReference type="PROSITE" id="PS50023">
    <property type="entry name" value="LIM_DOMAIN_2"/>
    <property type="match status" value="1"/>
</dbReference>
<evidence type="ECO:0000256" key="4">
    <source>
        <dbReference type="PROSITE-ProRule" id="PRU00125"/>
    </source>
</evidence>
<accession>A0A4E0R9H7</accession>
<reference evidence="6" key="1">
    <citation type="submission" date="2019-03" db="EMBL/GenBank/DDBJ databases">
        <title>Improved annotation for the trematode Fasciola hepatica.</title>
        <authorList>
            <person name="Choi Y.-J."/>
            <person name="Martin J."/>
            <person name="Mitreva M."/>
        </authorList>
    </citation>
    <scope>NUCLEOTIDE SEQUENCE [LARGE SCALE GENOMIC DNA]</scope>
</reference>
<dbReference type="Gene3D" id="2.10.110.10">
    <property type="entry name" value="Cysteine Rich Protein"/>
    <property type="match status" value="1"/>
</dbReference>
<dbReference type="EMBL" id="JXXN02002460">
    <property type="protein sequence ID" value="THD22894.1"/>
    <property type="molecule type" value="Genomic_DNA"/>
</dbReference>
<dbReference type="InterPro" id="IPR001781">
    <property type="entry name" value="Znf_LIM"/>
</dbReference>
<keyword evidence="2 4" id="KW-0862">Zinc</keyword>
<proteinExistence type="predicted"/>
<evidence type="ECO:0000259" key="5">
    <source>
        <dbReference type="PROSITE" id="PS50023"/>
    </source>
</evidence>
<sequence length="444" mass="50694">MTTRIETLTPVRMRIKRKPPSKPLAECLFGKRFSRLTIEDEYNYNLEYLISENGSTRWMENPQKIMSSPCVEKVKYFQRCLPDRESDYSPVRETPADNYDLPLKHKESHQIKLSNEGESASKHAKAKNVVITRSSMNKSAAISMPMVCDSSVIDKGKLFQQKVFSRPDGSIHIERLQPPRQTMLAACSSTESTYPGLHIYVTESPPRPYYDVVSSFESPETHAPRRTIACDPITISCLPCAPAKSERTISPIPRKQRGEKENVEARINPMRKSFEQIQPHSVASRVEAFTALLKPKEQKNLSESNCIIRSTPEISENRIKSLNDDRYGERTYSHLQRSATINYGKSGYLTVPKISEYCFTCCKRIYPVDRVSIEDRVYHKGCFRCATCQRIVLPGNFASLDGIILCKPHYIEQFRLSGKYELRSFSIKVPNYENFGASSPVFEA</sequence>
<gene>
    <name evidence="6" type="ORF">D915_006390</name>
</gene>
<dbReference type="GO" id="GO:0046872">
    <property type="term" value="F:metal ion binding"/>
    <property type="evidence" value="ECO:0007669"/>
    <property type="project" value="UniProtKB-KW"/>
</dbReference>
<dbReference type="SMART" id="SM00132">
    <property type="entry name" value="LIM"/>
    <property type="match status" value="1"/>
</dbReference>
<evidence type="ECO:0000256" key="1">
    <source>
        <dbReference type="ARBA" id="ARBA00022723"/>
    </source>
</evidence>
<feature type="domain" description="LIM zinc-binding" evidence="5">
    <location>
        <begin position="356"/>
        <end position="416"/>
    </location>
</feature>
<organism evidence="6 7">
    <name type="scientific">Fasciola hepatica</name>
    <name type="common">Liver fluke</name>
    <dbReference type="NCBI Taxonomy" id="6192"/>
    <lineage>
        <taxon>Eukaryota</taxon>
        <taxon>Metazoa</taxon>
        <taxon>Spiralia</taxon>
        <taxon>Lophotrochozoa</taxon>
        <taxon>Platyhelminthes</taxon>
        <taxon>Trematoda</taxon>
        <taxon>Digenea</taxon>
        <taxon>Plagiorchiida</taxon>
        <taxon>Echinostomata</taxon>
        <taxon>Echinostomatoidea</taxon>
        <taxon>Fasciolidae</taxon>
        <taxon>Fasciola</taxon>
    </lineage>
</organism>
<dbReference type="CDD" id="cd09358">
    <property type="entry name" value="LIM_Mical_like"/>
    <property type="match status" value="1"/>
</dbReference>